<accession>A0A2I0K7S7</accession>
<dbReference type="InterPro" id="IPR044594">
    <property type="entry name" value="HIPP01/3/5/6"/>
</dbReference>
<gene>
    <name evidence="2" type="ORF">CRG98_015037</name>
</gene>
<dbReference type="STRING" id="22663.A0A2I0K7S7"/>
<feature type="compositionally biased region" description="Gly residues" evidence="1">
    <location>
        <begin position="332"/>
        <end position="355"/>
    </location>
</feature>
<dbReference type="PANTHER" id="PTHR46413">
    <property type="entry name" value="HEAVY METAL-ASSOCIATED ISOPRENYLATED PLANT PROTEIN 6"/>
    <property type="match status" value="1"/>
</dbReference>
<feature type="compositionally biased region" description="Basic and acidic residues" evidence="1">
    <location>
        <begin position="143"/>
        <end position="172"/>
    </location>
</feature>
<comment type="caution">
    <text evidence="2">The sequence shown here is derived from an EMBL/GenBank/DDBJ whole genome shotgun (WGS) entry which is preliminary data.</text>
</comment>
<protein>
    <recommendedName>
        <fullName evidence="4">HMA domain-containing protein</fullName>
    </recommendedName>
</protein>
<keyword evidence="3" id="KW-1185">Reference proteome</keyword>
<sequence>MGEVSRLAPTPLLPPSLPCPISRVKGDAIVADFSLSLVVFCFVSLCSLQKKDNGGEKKKSCCCGEDGKKDEKKNGPNAVVLKIDMHCEGCASKIIKCAKAFEVTVFGLFWSRWGWGGKGVEKAKVEWEASKLTVEGKVDPTKLRERLQEKTKKKVELVSPLPKKDKENKDDNTATTTSNKNNKNSGSGDSKGQEKKKADEKKPKEPPATTAVLKLGLHCQGCVQKIHKFVSKTSGSHFFLLLRHPVNCSLAGNGGVKWFRIWELKLRVDGSAGVTNVTIEQQKDLVTVTGTMDVKALAETLKGRMKRVVEIVPPKKEKEKVKDNEEKKDGNKGSGGGNEKEGCGNGNNQGNGSGGGKKKKGAGGGGGGEYGNAVGNKEEENGPAVGLGYPANTGYGYGCGYGYGYTYGESVHAPQYFSDENPNACSVM</sequence>
<dbReference type="EMBL" id="PGOL01000803">
    <property type="protein sequence ID" value="PKI64605.1"/>
    <property type="molecule type" value="Genomic_DNA"/>
</dbReference>
<dbReference type="GO" id="GO:0046872">
    <property type="term" value="F:metal ion binding"/>
    <property type="evidence" value="ECO:0007669"/>
    <property type="project" value="InterPro"/>
</dbReference>
<dbReference type="Proteomes" id="UP000233551">
    <property type="component" value="Unassembled WGS sequence"/>
</dbReference>
<feature type="compositionally biased region" description="Low complexity" evidence="1">
    <location>
        <begin position="173"/>
        <end position="190"/>
    </location>
</feature>
<dbReference type="Gene3D" id="3.30.70.100">
    <property type="match status" value="2"/>
</dbReference>
<feature type="compositionally biased region" description="Basic and acidic residues" evidence="1">
    <location>
        <begin position="191"/>
        <end position="205"/>
    </location>
</feature>
<evidence type="ECO:0008006" key="4">
    <source>
        <dbReference type="Google" id="ProtNLM"/>
    </source>
</evidence>
<dbReference type="InterPro" id="IPR006121">
    <property type="entry name" value="HMA_dom"/>
</dbReference>
<dbReference type="InterPro" id="IPR036163">
    <property type="entry name" value="HMA_dom_sf"/>
</dbReference>
<reference evidence="2 3" key="1">
    <citation type="submission" date="2017-11" db="EMBL/GenBank/DDBJ databases">
        <title>De-novo sequencing of pomegranate (Punica granatum L.) genome.</title>
        <authorList>
            <person name="Akparov Z."/>
            <person name="Amiraslanov A."/>
            <person name="Hajiyeva S."/>
            <person name="Abbasov M."/>
            <person name="Kaur K."/>
            <person name="Hamwieh A."/>
            <person name="Solovyev V."/>
            <person name="Salamov A."/>
            <person name="Braich B."/>
            <person name="Kosarev P."/>
            <person name="Mahmoud A."/>
            <person name="Hajiyev E."/>
            <person name="Babayeva S."/>
            <person name="Izzatullayeva V."/>
            <person name="Mammadov A."/>
            <person name="Mammadov A."/>
            <person name="Sharifova S."/>
            <person name="Ojaghi J."/>
            <person name="Eynullazada K."/>
            <person name="Bayramov B."/>
            <person name="Abdulazimova A."/>
            <person name="Shahmuradov I."/>
        </authorList>
    </citation>
    <scope>NUCLEOTIDE SEQUENCE [LARGE SCALE GENOMIC DNA]</scope>
    <source>
        <strain evidence="3">cv. AG2017</strain>
        <tissue evidence="2">Leaf</tissue>
    </source>
</reference>
<proteinExistence type="predicted"/>
<dbReference type="PANTHER" id="PTHR46413:SF2">
    <property type="entry name" value="HEAVY METAL-ASSOCIATED ISOPRENYLATED PLANT PROTEIN 3"/>
    <property type="match status" value="1"/>
</dbReference>
<feature type="region of interest" description="Disordered" evidence="1">
    <location>
        <begin position="312"/>
        <end position="383"/>
    </location>
</feature>
<evidence type="ECO:0000256" key="1">
    <source>
        <dbReference type="SAM" id="MobiDB-lite"/>
    </source>
</evidence>
<feature type="compositionally biased region" description="Basic and acidic residues" evidence="1">
    <location>
        <begin position="312"/>
        <end position="331"/>
    </location>
</feature>
<organism evidence="2 3">
    <name type="scientific">Punica granatum</name>
    <name type="common">Pomegranate</name>
    <dbReference type="NCBI Taxonomy" id="22663"/>
    <lineage>
        <taxon>Eukaryota</taxon>
        <taxon>Viridiplantae</taxon>
        <taxon>Streptophyta</taxon>
        <taxon>Embryophyta</taxon>
        <taxon>Tracheophyta</taxon>
        <taxon>Spermatophyta</taxon>
        <taxon>Magnoliopsida</taxon>
        <taxon>eudicotyledons</taxon>
        <taxon>Gunneridae</taxon>
        <taxon>Pentapetalae</taxon>
        <taxon>rosids</taxon>
        <taxon>malvids</taxon>
        <taxon>Myrtales</taxon>
        <taxon>Lythraceae</taxon>
        <taxon>Punica</taxon>
    </lineage>
</organism>
<evidence type="ECO:0000313" key="2">
    <source>
        <dbReference type="EMBL" id="PKI64605.1"/>
    </source>
</evidence>
<feature type="region of interest" description="Disordered" evidence="1">
    <location>
        <begin position="143"/>
        <end position="207"/>
    </location>
</feature>
<dbReference type="AlphaFoldDB" id="A0A2I0K7S7"/>
<evidence type="ECO:0000313" key="3">
    <source>
        <dbReference type="Proteomes" id="UP000233551"/>
    </source>
</evidence>
<dbReference type="CDD" id="cd00371">
    <property type="entry name" value="HMA"/>
    <property type="match status" value="1"/>
</dbReference>
<dbReference type="SUPFAM" id="SSF55008">
    <property type="entry name" value="HMA, heavy metal-associated domain"/>
    <property type="match status" value="1"/>
</dbReference>
<name>A0A2I0K7S7_PUNGR</name>